<evidence type="ECO:0000256" key="1">
    <source>
        <dbReference type="ARBA" id="ARBA00001974"/>
    </source>
</evidence>
<evidence type="ECO:0000256" key="7">
    <source>
        <dbReference type="PIRSR" id="PIRSR000362-1"/>
    </source>
</evidence>
<gene>
    <name evidence="10" type="ORF">SAMN05216452_1278</name>
</gene>
<dbReference type="Gene3D" id="3.40.50.720">
    <property type="entry name" value="NAD(P)-binding Rossmann-like Domain"/>
    <property type="match status" value="1"/>
</dbReference>
<evidence type="ECO:0000259" key="9">
    <source>
        <dbReference type="Pfam" id="PF07992"/>
    </source>
</evidence>
<accession>A0A1H4JEE0</accession>
<feature type="domain" description="FAD/NAD(P)-binding" evidence="9">
    <location>
        <begin position="4"/>
        <end position="196"/>
    </location>
</feature>
<reference evidence="11" key="1">
    <citation type="submission" date="2016-10" db="EMBL/GenBank/DDBJ databases">
        <authorList>
            <person name="Varghese N."/>
            <person name="Submissions S."/>
        </authorList>
    </citation>
    <scope>NUCLEOTIDE SEQUENCE [LARGE SCALE GENOMIC DNA]</scope>
    <source>
        <strain evidence="11">ES.061</strain>
    </source>
</reference>
<feature type="binding site" evidence="7">
    <location>
        <position position="13"/>
    </location>
    <ligand>
        <name>FAD</name>
        <dbReference type="ChEBI" id="CHEBI:57692"/>
    </ligand>
</feature>
<dbReference type="PANTHER" id="PTHR48467:SF1">
    <property type="entry name" value="GLUTAMATE SYNTHASE 1 [NADH], CHLOROPLASTIC-LIKE"/>
    <property type="match status" value="1"/>
</dbReference>
<comment type="cofactor">
    <cofactor evidence="1 7">
        <name>FAD</name>
        <dbReference type="ChEBI" id="CHEBI:57692"/>
    </cofactor>
</comment>
<feature type="binding site" evidence="8">
    <location>
        <position position="331"/>
    </location>
    <ligand>
        <name>NADP(+)</name>
        <dbReference type="ChEBI" id="CHEBI:58349"/>
    </ligand>
</feature>
<dbReference type="InterPro" id="IPR021163">
    <property type="entry name" value="Ferredox_Rdtase_adrenod"/>
</dbReference>
<protein>
    <submittedName>
        <fullName evidence="10">Ferredoxin--NADP+ reductase</fullName>
    </submittedName>
</protein>
<feature type="binding site" evidence="7">
    <location>
        <begin position="331"/>
        <end position="333"/>
    </location>
    <ligand>
        <name>FAD</name>
        <dbReference type="ChEBI" id="CHEBI:57692"/>
    </ligand>
</feature>
<sequence length="416" mass="44033">MSRAVAIVGSGPSGCYLAQALLKAAHDLRVDLIDRLPVPYGLVRYGVAADHQGTKGVIRQFERVFERQGAGFVGNVTIGEDVSLDALREAYDAVVLAAGLSADRTLGIAGEDLQGVHRAGQLTRALYEHPDAAPLPELGSRVVIMGNGNVAIDILRLLAKTPEELAGSDLGAAPSDWLTRSGIEEIEIVGRSPASAAKFDPVMIKELAKLEGINIRVLGADRSDDPEAAKKLAALEAINGHGCGARRITFRFGLTPIELSGPDGHLKEARFLDGEGNTVILPCSAFITAIGFGAEVGLPRDLLIGEAVDREAGVLAPGLYATGWFRRGPQGTIPDNRADAQRLASHILADFEGAAALPEKPGRQAFPDWAGAVGYHGWKRIDAAEISNAPENRCRAKIASRDAMLALALQKEEVSQ</sequence>
<keyword evidence="3" id="KW-0285">Flavoprotein</keyword>
<dbReference type="PIRSF" id="PIRSF000362">
    <property type="entry name" value="FNR"/>
    <property type="match status" value="1"/>
</dbReference>
<dbReference type="PANTHER" id="PTHR48467">
    <property type="entry name" value="GLUTAMATE SYNTHASE 1 [NADH], CHLOROPLASTIC-LIKE"/>
    <property type="match status" value="1"/>
</dbReference>
<feature type="binding site" evidence="7">
    <location>
        <position position="42"/>
    </location>
    <ligand>
        <name>FAD</name>
        <dbReference type="ChEBI" id="CHEBI:57692"/>
    </ligand>
</feature>
<dbReference type="Gene3D" id="3.50.50.60">
    <property type="entry name" value="FAD/NAD(P)-binding domain"/>
    <property type="match status" value="1"/>
</dbReference>
<keyword evidence="4 7" id="KW-0274">FAD</keyword>
<feature type="binding site" evidence="8">
    <location>
        <begin position="147"/>
        <end position="150"/>
    </location>
    <ligand>
        <name>NADP(+)</name>
        <dbReference type="ChEBI" id="CHEBI:58349"/>
    </ligand>
</feature>
<proteinExistence type="inferred from homology"/>
<dbReference type="InterPro" id="IPR055275">
    <property type="entry name" value="Ferredox_Rdtase"/>
</dbReference>
<feature type="binding site" evidence="7">
    <location>
        <position position="324"/>
    </location>
    <ligand>
        <name>FAD</name>
        <dbReference type="ChEBI" id="CHEBI:57692"/>
    </ligand>
</feature>
<comment type="similarity">
    <text evidence="2">Belongs to the ferredoxin--NADP reductase type 1 family.</text>
</comment>
<evidence type="ECO:0000256" key="3">
    <source>
        <dbReference type="ARBA" id="ARBA00022630"/>
    </source>
</evidence>
<dbReference type="GO" id="GO:0016491">
    <property type="term" value="F:oxidoreductase activity"/>
    <property type="evidence" value="ECO:0007669"/>
    <property type="project" value="UniProtKB-KW"/>
</dbReference>
<dbReference type="RefSeq" id="WP_090327607.1">
    <property type="nucleotide sequence ID" value="NZ_FNSL01000001.1"/>
</dbReference>
<dbReference type="EMBL" id="FNSL01000001">
    <property type="protein sequence ID" value="SEB44346.1"/>
    <property type="molecule type" value="Genomic_DNA"/>
</dbReference>
<dbReference type="PRINTS" id="PR00419">
    <property type="entry name" value="ADXRDTASE"/>
</dbReference>
<evidence type="ECO:0000256" key="4">
    <source>
        <dbReference type="ARBA" id="ARBA00022827"/>
    </source>
</evidence>
<evidence type="ECO:0000256" key="6">
    <source>
        <dbReference type="ARBA" id="ARBA00023002"/>
    </source>
</evidence>
<evidence type="ECO:0000313" key="11">
    <source>
        <dbReference type="Proteomes" id="UP000199064"/>
    </source>
</evidence>
<dbReference type="Proteomes" id="UP000199064">
    <property type="component" value="Unassembled WGS sequence"/>
</dbReference>
<dbReference type="InterPro" id="IPR036188">
    <property type="entry name" value="FAD/NAD-bd_sf"/>
</dbReference>
<evidence type="ECO:0000313" key="10">
    <source>
        <dbReference type="EMBL" id="SEB44346.1"/>
    </source>
</evidence>
<evidence type="ECO:0000256" key="5">
    <source>
        <dbReference type="ARBA" id="ARBA00022857"/>
    </source>
</evidence>
<organism evidence="10 11">
    <name type="scientific">Nitratireductor aquibiodomus</name>
    <dbReference type="NCBI Taxonomy" id="204799"/>
    <lineage>
        <taxon>Bacteria</taxon>
        <taxon>Pseudomonadati</taxon>
        <taxon>Pseudomonadota</taxon>
        <taxon>Alphaproteobacteria</taxon>
        <taxon>Hyphomicrobiales</taxon>
        <taxon>Phyllobacteriaceae</taxon>
        <taxon>Nitratireductor</taxon>
    </lineage>
</organism>
<dbReference type="InterPro" id="IPR023753">
    <property type="entry name" value="FAD/NAD-binding_dom"/>
</dbReference>
<evidence type="ECO:0000256" key="8">
    <source>
        <dbReference type="PIRSR" id="PIRSR000362-2"/>
    </source>
</evidence>
<evidence type="ECO:0000256" key="2">
    <source>
        <dbReference type="ARBA" id="ARBA00008312"/>
    </source>
</evidence>
<dbReference type="Pfam" id="PF07992">
    <property type="entry name" value="Pyr_redox_2"/>
    <property type="match status" value="1"/>
</dbReference>
<keyword evidence="5 8" id="KW-0521">NADP</keyword>
<keyword evidence="11" id="KW-1185">Reference proteome</keyword>
<feature type="binding site" evidence="7">
    <location>
        <position position="78"/>
    </location>
    <ligand>
        <name>FAD</name>
        <dbReference type="ChEBI" id="CHEBI:57692"/>
    </ligand>
</feature>
<name>A0A1H4JEE0_9HYPH</name>
<keyword evidence="6" id="KW-0560">Oxidoreductase</keyword>
<dbReference type="AlphaFoldDB" id="A0A1H4JEE0"/>
<dbReference type="SUPFAM" id="SSF51971">
    <property type="entry name" value="Nucleotide-binding domain"/>
    <property type="match status" value="1"/>
</dbReference>